<gene>
    <name evidence="1" type="ORF">B0J15DRAFT_165962</name>
</gene>
<dbReference type="AlphaFoldDB" id="A0A9P9L145"/>
<protein>
    <submittedName>
        <fullName evidence="1">Uncharacterized protein</fullName>
    </submittedName>
</protein>
<organism evidence="1 2">
    <name type="scientific">Fusarium solani</name>
    <name type="common">Filamentous fungus</name>
    <dbReference type="NCBI Taxonomy" id="169388"/>
    <lineage>
        <taxon>Eukaryota</taxon>
        <taxon>Fungi</taxon>
        <taxon>Dikarya</taxon>
        <taxon>Ascomycota</taxon>
        <taxon>Pezizomycotina</taxon>
        <taxon>Sordariomycetes</taxon>
        <taxon>Hypocreomycetidae</taxon>
        <taxon>Hypocreales</taxon>
        <taxon>Nectriaceae</taxon>
        <taxon>Fusarium</taxon>
        <taxon>Fusarium solani species complex</taxon>
    </lineage>
</organism>
<comment type="caution">
    <text evidence="1">The sequence shown here is derived from an EMBL/GenBank/DDBJ whole genome shotgun (WGS) entry which is preliminary data.</text>
</comment>
<dbReference type="EMBL" id="JAGTJS010000003">
    <property type="protein sequence ID" value="KAH7272073.1"/>
    <property type="molecule type" value="Genomic_DNA"/>
</dbReference>
<reference evidence="1" key="1">
    <citation type="journal article" date="2021" name="Nat. Commun.">
        <title>Genetic determinants of endophytism in the Arabidopsis root mycobiome.</title>
        <authorList>
            <person name="Mesny F."/>
            <person name="Miyauchi S."/>
            <person name="Thiergart T."/>
            <person name="Pickel B."/>
            <person name="Atanasova L."/>
            <person name="Karlsson M."/>
            <person name="Huettel B."/>
            <person name="Barry K.W."/>
            <person name="Haridas S."/>
            <person name="Chen C."/>
            <person name="Bauer D."/>
            <person name="Andreopoulos W."/>
            <person name="Pangilinan J."/>
            <person name="LaButti K."/>
            <person name="Riley R."/>
            <person name="Lipzen A."/>
            <person name="Clum A."/>
            <person name="Drula E."/>
            <person name="Henrissat B."/>
            <person name="Kohler A."/>
            <person name="Grigoriev I.V."/>
            <person name="Martin F.M."/>
            <person name="Hacquard S."/>
        </authorList>
    </citation>
    <scope>NUCLEOTIDE SEQUENCE</scope>
    <source>
        <strain evidence="1">FSSC 5 MPI-SDFR-AT-0091</strain>
    </source>
</reference>
<evidence type="ECO:0000313" key="2">
    <source>
        <dbReference type="Proteomes" id="UP000736672"/>
    </source>
</evidence>
<name>A0A9P9L145_FUSSL</name>
<keyword evidence="2" id="KW-1185">Reference proteome</keyword>
<sequence length="123" mass="13991">MAAVIRKLASLPLSLPLIPVDSYISRIHSRPLFHLQEASVNQAVSTRYRGEDEHPLNDYNSTKRDGFTRDGLFTPFFFPLPFFFSLDIGHLDKKTKAKRGGGRFGILFHNCPAHGKAHARWKK</sequence>
<dbReference type="Proteomes" id="UP000736672">
    <property type="component" value="Unassembled WGS sequence"/>
</dbReference>
<proteinExistence type="predicted"/>
<evidence type="ECO:0000313" key="1">
    <source>
        <dbReference type="EMBL" id="KAH7272073.1"/>
    </source>
</evidence>
<accession>A0A9P9L145</accession>